<accession>A0A0M9ADQ7</accession>
<reference evidence="1 2" key="1">
    <citation type="submission" date="2015-07" db="EMBL/GenBank/DDBJ databases">
        <title>The genome of Melipona quadrifasciata.</title>
        <authorList>
            <person name="Pan H."/>
            <person name="Kapheim K."/>
        </authorList>
    </citation>
    <scope>NUCLEOTIDE SEQUENCE [LARGE SCALE GENOMIC DNA]</scope>
    <source>
        <strain evidence="1">0111107301</strain>
        <tissue evidence="1">Whole body</tissue>
    </source>
</reference>
<dbReference type="InterPro" id="IPR036508">
    <property type="entry name" value="Chitin-bd_dom_sf"/>
</dbReference>
<dbReference type="Gene3D" id="2.170.140.10">
    <property type="entry name" value="Chitin binding domain"/>
    <property type="match status" value="1"/>
</dbReference>
<sequence>MVFDPSIKNCVPSTNFICKITSTSTTPYTKLIRAPEQPNGRFQITGDTTCKKYYFSYTDAVTTIRYNLTCPNNLQFNPITQRCVLPCIVSNKCPPCS</sequence>
<dbReference type="Proteomes" id="UP000053105">
    <property type="component" value="Unassembled WGS sequence"/>
</dbReference>
<keyword evidence="2" id="KW-1185">Reference proteome</keyword>
<evidence type="ECO:0000313" key="2">
    <source>
        <dbReference type="Proteomes" id="UP000053105"/>
    </source>
</evidence>
<dbReference type="GO" id="GO:0008061">
    <property type="term" value="F:chitin binding"/>
    <property type="evidence" value="ECO:0007669"/>
    <property type="project" value="InterPro"/>
</dbReference>
<dbReference type="STRING" id="166423.A0A0M9ADQ7"/>
<organism evidence="1 2">
    <name type="scientific">Melipona quadrifasciata</name>
    <dbReference type="NCBI Taxonomy" id="166423"/>
    <lineage>
        <taxon>Eukaryota</taxon>
        <taxon>Metazoa</taxon>
        <taxon>Ecdysozoa</taxon>
        <taxon>Arthropoda</taxon>
        <taxon>Hexapoda</taxon>
        <taxon>Insecta</taxon>
        <taxon>Pterygota</taxon>
        <taxon>Neoptera</taxon>
        <taxon>Endopterygota</taxon>
        <taxon>Hymenoptera</taxon>
        <taxon>Apocrita</taxon>
        <taxon>Aculeata</taxon>
        <taxon>Apoidea</taxon>
        <taxon>Anthophila</taxon>
        <taxon>Apidae</taxon>
        <taxon>Melipona</taxon>
    </lineage>
</organism>
<proteinExistence type="predicted"/>
<name>A0A0M9ADQ7_9HYME</name>
<gene>
    <name evidence="1" type="ORF">WN51_09974</name>
</gene>
<evidence type="ECO:0000313" key="1">
    <source>
        <dbReference type="EMBL" id="KOX81049.1"/>
    </source>
</evidence>
<dbReference type="SUPFAM" id="SSF57625">
    <property type="entry name" value="Invertebrate chitin-binding proteins"/>
    <property type="match status" value="1"/>
</dbReference>
<dbReference type="EMBL" id="KQ435692">
    <property type="protein sequence ID" value="KOX81049.1"/>
    <property type="molecule type" value="Genomic_DNA"/>
</dbReference>
<dbReference type="OrthoDB" id="8179045at2759"/>
<dbReference type="AlphaFoldDB" id="A0A0M9ADQ7"/>
<protein>
    <submittedName>
        <fullName evidence="1">Uncharacterized protein</fullName>
    </submittedName>
</protein>